<feature type="binding site" evidence="7">
    <location>
        <begin position="261"/>
        <end position="262"/>
    </location>
    <ligand>
        <name>L-histidine</name>
        <dbReference type="ChEBI" id="CHEBI:57595"/>
    </ligand>
</feature>
<evidence type="ECO:0000256" key="4">
    <source>
        <dbReference type="ARBA" id="ARBA00022741"/>
    </source>
</evidence>
<dbReference type="GO" id="GO:0004821">
    <property type="term" value="F:histidine-tRNA ligase activity"/>
    <property type="evidence" value="ECO:0007669"/>
    <property type="project" value="UniProtKB-EC"/>
</dbReference>
<dbReference type="EnsemblBacteria" id="ABK78341">
    <property type="protein sequence ID" value="ABK78341"/>
    <property type="gene ID" value="CENSYa_1730"/>
</dbReference>
<dbReference type="InterPro" id="IPR041715">
    <property type="entry name" value="HisRS-like_core"/>
</dbReference>
<dbReference type="PANTHER" id="PTHR43707">
    <property type="entry name" value="HISTIDYL-TRNA SYNTHETASE"/>
    <property type="match status" value="1"/>
</dbReference>
<keyword evidence="4" id="KW-0547">Nucleotide-binding</keyword>
<evidence type="ECO:0000259" key="9">
    <source>
        <dbReference type="PROSITE" id="PS50862"/>
    </source>
</evidence>
<evidence type="ECO:0000256" key="7">
    <source>
        <dbReference type="PIRSR" id="PIRSR001549-1"/>
    </source>
</evidence>
<evidence type="ECO:0000313" key="11">
    <source>
        <dbReference type="Proteomes" id="UP000000758"/>
    </source>
</evidence>
<feature type="binding site" evidence="7">
    <location>
        <begin position="70"/>
        <end position="72"/>
    </location>
    <ligand>
        <name>L-histidine</name>
        <dbReference type="ChEBI" id="CHEBI:57595"/>
    </ligand>
</feature>
<evidence type="ECO:0000313" key="10">
    <source>
        <dbReference type="EMBL" id="ABK78341.1"/>
    </source>
</evidence>
<dbReference type="InterPro" id="IPR004154">
    <property type="entry name" value="Anticodon-bd"/>
</dbReference>
<feature type="domain" description="Aminoacyl-transfer RNA synthetases class-II family profile" evidence="9">
    <location>
        <begin position="1"/>
        <end position="322"/>
    </location>
</feature>
<dbReference type="GO" id="GO:0000166">
    <property type="term" value="F:nucleotide binding"/>
    <property type="evidence" value="ECO:0007669"/>
    <property type="project" value="UniProtKB-KW"/>
</dbReference>
<dbReference type="Proteomes" id="UP000000758">
    <property type="component" value="Chromosome"/>
</dbReference>
<name>A0RYC4_CENSY</name>
<accession>A0RYC4</accession>
<dbReference type="PATRIC" id="fig|414004.10.peg.1576"/>
<dbReference type="PROSITE" id="PS50862">
    <property type="entry name" value="AA_TRNA_LIGASE_II"/>
    <property type="match status" value="1"/>
</dbReference>
<gene>
    <name evidence="10" type="ordered locus">CENSYa_1730</name>
</gene>
<comment type="catalytic activity">
    <reaction evidence="6">
        <text>tRNA(His) + L-histidine + ATP = L-histidyl-tRNA(His) + AMP + diphosphate + H(+)</text>
        <dbReference type="Rhea" id="RHEA:17313"/>
        <dbReference type="Rhea" id="RHEA-COMP:9665"/>
        <dbReference type="Rhea" id="RHEA-COMP:9689"/>
        <dbReference type="ChEBI" id="CHEBI:15378"/>
        <dbReference type="ChEBI" id="CHEBI:30616"/>
        <dbReference type="ChEBI" id="CHEBI:33019"/>
        <dbReference type="ChEBI" id="CHEBI:57595"/>
        <dbReference type="ChEBI" id="CHEBI:78442"/>
        <dbReference type="ChEBI" id="CHEBI:78527"/>
        <dbReference type="ChEBI" id="CHEBI:456215"/>
        <dbReference type="EC" id="6.1.1.21"/>
    </reaction>
</comment>
<dbReference type="InterPro" id="IPR004516">
    <property type="entry name" value="HisRS/HisZ"/>
</dbReference>
<evidence type="ECO:0000256" key="5">
    <source>
        <dbReference type="ARBA" id="ARBA00030619"/>
    </source>
</evidence>
<dbReference type="InterPro" id="IPR006195">
    <property type="entry name" value="aa-tRNA-synth_II"/>
</dbReference>
<reference evidence="10 11" key="1">
    <citation type="journal article" date="2006" name="Proc. Natl. Acad. Sci. U.S.A.">
        <title>Genomic analysis of the uncultivated marine crenarchaeote Cenarchaeum symbiosum.</title>
        <authorList>
            <person name="Hallam S.J."/>
            <person name="Konstantinidis K.T."/>
            <person name="Putnam N."/>
            <person name="Schleper C."/>
            <person name="Watanabe Y."/>
            <person name="Sugahara J."/>
            <person name="Preston C."/>
            <person name="de la Torre J."/>
            <person name="Richardson P.M."/>
            <person name="DeLong E.F."/>
        </authorList>
    </citation>
    <scope>NUCLEOTIDE SEQUENCE [LARGE SCALE GENOMIC DNA]</scope>
    <source>
        <strain evidence="11">A</strain>
    </source>
</reference>
<dbReference type="InterPro" id="IPR045864">
    <property type="entry name" value="aa-tRNA-synth_II/BPL/LPL"/>
</dbReference>
<feature type="region of interest" description="Disordered" evidence="8">
    <location>
        <begin position="394"/>
        <end position="417"/>
    </location>
</feature>
<dbReference type="Pfam" id="PF13393">
    <property type="entry name" value="tRNA-synt_His"/>
    <property type="match status" value="1"/>
</dbReference>
<dbReference type="Gene3D" id="3.30.930.10">
    <property type="entry name" value="Bira Bifunctional Protein, Domain 2"/>
    <property type="match status" value="1"/>
</dbReference>
<evidence type="ECO:0000256" key="1">
    <source>
        <dbReference type="ARBA" id="ARBA00008226"/>
    </source>
</evidence>
<dbReference type="PIRSF" id="PIRSF001549">
    <property type="entry name" value="His-tRNA_synth"/>
    <property type="match status" value="1"/>
</dbReference>
<dbReference type="SUPFAM" id="SSF55681">
    <property type="entry name" value="Class II aaRS and biotin synthetases"/>
    <property type="match status" value="1"/>
</dbReference>
<dbReference type="SUPFAM" id="SSF52954">
    <property type="entry name" value="Class II aaRS ABD-related"/>
    <property type="match status" value="1"/>
</dbReference>
<dbReference type="EMBL" id="DP000238">
    <property type="protein sequence ID" value="ABK78341.1"/>
    <property type="molecule type" value="Genomic_DNA"/>
</dbReference>
<sequence>MRDLGTAEYSGIEQVRERFIRKARSFAFELVDPSPIELLSTLEAKSGPAIREEIYHFEDKGGRDVALRFDFTVGLTRLVTSQQSLRLPAKFGSFGGVFRYDEPQKGRYRFFHQWNVEIFGRPGVESEAEVVEFASSLFGSLGLGDVEMRISHRGLIESFIRKNHPSGPGAADAALPQLLRMVDKAAKKPRDALLAEYKDVPRPLAEELLDLASTRGTPDEVGPAAGSLDSWDHVKQLWDSLEARSVPNVSVDLGIVRGLDYYSGAVFEALDPRHGTGALAGGGRYDALARAFGREDMGAAGMAGGVERTVLAMEARGLHASPPAPVVSVLYTGDAVRGRATTLASRLRAKDIPTAIDLAGRPLKKQMESASASRFVIIVGPRELEENRVVLREMDSGTESGADIDELESSPEKFLHI</sequence>
<organism evidence="10 11">
    <name type="scientific">Cenarchaeum symbiosum (strain A)</name>
    <dbReference type="NCBI Taxonomy" id="414004"/>
    <lineage>
        <taxon>Archaea</taxon>
        <taxon>Nitrososphaerota</taxon>
        <taxon>Candidatus Cenarchaeales</taxon>
        <taxon>Candidatus Cenarchaeaceae</taxon>
        <taxon>Candidatus Cenarchaeum</taxon>
    </lineage>
</organism>
<dbReference type="AlphaFoldDB" id="A0RYC4"/>
<dbReference type="HOGENOM" id="CLU_025113_3_0_2"/>
<dbReference type="Gene3D" id="3.40.50.800">
    <property type="entry name" value="Anticodon-binding domain"/>
    <property type="match status" value="1"/>
</dbReference>
<dbReference type="InterPro" id="IPR036621">
    <property type="entry name" value="Anticodon-bd_dom_sf"/>
</dbReference>
<keyword evidence="10" id="KW-0436">Ligase</keyword>
<evidence type="ECO:0000256" key="8">
    <source>
        <dbReference type="SAM" id="MobiDB-lite"/>
    </source>
</evidence>
<dbReference type="GO" id="GO:0006427">
    <property type="term" value="P:histidyl-tRNA aminoacylation"/>
    <property type="evidence" value="ECO:0007669"/>
    <property type="project" value="TreeGrafter"/>
</dbReference>
<evidence type="ECO:0000256" key="6">
    <source>
        <dbReference type="ARBA" id="ARBA00047639"/>
    </source>
</evidence>
<proteinExistence type="inferred from homology"/>
<dbReference type="EC" id="6.1.1.21" evidence="2"/>
<evidence type="ECO:0000256" key="3">
    <source>
        <dbReference type="ARBA" id="ARBA00017399"/>
    </source>
</evidence>
<dbReference type="KEGG" id="csy:CENSYa_1730"/>
<comment type="similarity">
    <text evidence="1">Belongs to the class-II aminoacyl-tRNA synthetase family.</text>
</comment>
<feature type="binding site" evidence="7">
    <location>
        <position position="117"/>
    </location>
    <ligand>
        <name>L-histidine</name>
        <dbReference type="ChEBI" id="CHEBI:57595"/>
    </ligand>
</feature>
<dbReference type="GO" id="GO:0005737">
    <property type="term" value="C:cytoplasm"/>
    <property type="evidence" value="ECO:0007669"/>
    <property type="project" value="InterPro"/>
</dbReference>
<dbReference type="CDD" id="cd00773">
    <property type="entry name" value="HisRS-like_core"/>
    <property type="match status" value="1"/>
</dbReference>
<feature type="binding site" evidence="7">
    <location>
        <position position="99"/>
    </location>
    <ligand>
        <name>L-histidine</name>
        <dbReference type="ChEBI" id="CHEBI:57595"/>
    </ligand>
</feature>
<dbReference type="PANTHER" id="PTHR43707:SF1">
    <property type="entry name" value="HISTIDINE--TRNA LIGASE, MITOCHONDRIAL-RELATED"/>
    <property type="match status" value="1"/>
</dbReference>
<dbReference type="Pfam" id="PF03129">
    <property type="entry name" value="HGTP_anticodon"/>
    <property type="match status" value="1"/>
</dbReference>
<evidence type="ECO:0000256" key="2">
    <source>
        <dbReference type="ARBA" id="ARBA00012815"/>
    </source>
</evidence>
<feature type="binding site" evidence="7">
    <location>
        <position position="113"/>
    </location>
    <ligand>
        <name>L-histidine</name>
        <dbReference type="ChEBI" id="CHEBI:57595"/>
    </ligand>
</feature>
<keyword evidence="11" id="KW-1185">Reference proteome</keyword>
<dbReference type="STRING" id="414004.CENSYa_1730"/>
<feature type="binding site" evidence="7">
    <location>
        <position position="257"/>
    </location>
    <ligand>
        <name>L-histidine</name>
        <dbReference type="ChEBI" id="CHEBI:57595"/>
    </ligand>
</feature>
<protein>
    <recommendedName>
        <fullName evidence="3">Histidine--tRNA ligase</fullName>
        <ecNumber evidence="2">6.1.1.21</ecNumber>
    </recommendedName>
    <alternativeName>
        <fullName evidence="5">Histidyl-tRNA synthetase</fullName>
    </alternativeName>
</protein>